<evidence type="ECO:0000259" key="2">
    <source>
        <dbReference type="PROSITE" id="PS51832"/>
    </source>
</evidence>
<dbReference type="Gene3D" id="1.10.3210.10">
    <property type="entry name" value="Hypothetical protein af1432"/>
    <property type="match status" value="2"/>
</dbReference>
<dbReference type="PANTHER" id="PTHR45228">
    <property type="entry name" value="CYCLIC DI-GMP PHOSPHODIESTERASE TM_0186-RELATED"/>
    <property type="match status" value="1"/>
</dbReference>
<organism evidence="3 4">
    <name type="scientific">Raineyella antarctica</name>
    <dbReference type="NCBI Taxonomy" id="1577474"/>
    <lineage>
        <taxon>Bacteria</taxon>
        <taxon>Bacillati</taxon>
        <taxon>Actinomycetota</taxon>
        <taxon>Actinomycetes</taxon>
        <taxon>Propionibacteriales</taxon>
        <taxon>Propionibacteriaceae</taxon>
        <taxon>Raineyella</taxon>
    </lineage>
</organism>
<protein>
    <submittedName>
        <fullName evidence="3">HD domain-containing protein</fullName>
    </submittedName>
</protein>
<accession>A0A1G6IEV6</accession>
<dbReference type="InterPro" id="IPR003607">
    <property type="entry name" value="HD/PDEase_dom"/>
</dbReference>
<feature type="domain" description="HTH luxR-type" evidence="1">
    <location>
        <begin position="451"/>
        <end position="516"/>
    </location>
</feature>
<dbReference type="SUPFAM" id="SSF46894">
    <property type="entry name" value="C-terminal effector domain of the bipartite response regulators"/>
    <property type="match status" value="1"/>
</dbReference>
<dbReference type="PROSITE" id="PS50043">
    <property type="entry name" value="HTH_LUXR_2"/>
    <property type="match status" value="1"/>
</dbReference>
<reference evidence="3 4" key="1">
    <citation type="submission" date="2016-06" db="EMBL/GenBank/DDBJ databases">
        <authorList>
            <person name="Olsen C.W."/>
            <person name="Carey S."/>
            <person name="Hinshaw L."/>
            <person name="Karasin A.I."/>
        </authorList>
    </citation>
    <scope>NUCLEOTIDE SEQUENCE [LARGE SCALE GENOMIC DNA]</scope>
    <source>
        <strain evidence="3 4">LZ-22</strain>
    </source>
</reference>
<evidence type="ECO:0000259" key="1">
    <source>
        <dbReference type="PROSITE" id="PS50043"/>
    </source>
</evidence>
<dbReference type="AlphaFoldDB" id="A0A1G6IEV6"/>
<proteinExistence type="predicted"/>
<dbReference type="CDD" id="cd00077">
    <property type="entry name" value="HDc"/>
    <property type="match status" value="1"/>
</dbReference>
<dbReference type="SUPFAM" id="SSF109604">
    <property type="entry name" value="HD-domain/PDEase-like"/>
    <property type="match status" value="2"/>
</dbReference>
<sequence length="527" mass="56271">MDPTARHLDGALPRRVEVLAGLSVAIDLGLGQPAEHMLRSAIIACRLADRLGLTRDQRATTYYTSLIMWIGCHADSQEYARWFGDDIAVRRDAYLVDWAGLPFLRFLLGNVARGEPLAQRLLTTAALFRDARGQLAALMHSHCLSAAALAHHLGLPPEVERAVTYTFERFDGSGLPQGCPGAAIPIEMRIAQLADTAEVHHRLFGVDAAVAMARRRSGGHFDPAVVEALLAAPGEVLADVPGSDVWTAAIAAAPDAEIRLDLAGLDLLVCAVGDFADLKCPFALGHSRGVAALAAGAGEQLGLDPSDVRSLRRAGYLHDIGRLGVSNQVWSKPGPLSASEWERVRMHPYLTDRVLSRINGLERERTYARAHHEHLDGSGYPLGIAGAALGSGERILAAAVAYQSALEPRPYRAALDAAGAARRLHERIATGQLDPECAEAVLATAGHRIPRAGREDVLTPREREVLGYVARGLSNRQIAEALVLSEKTVRNHVERTYAKIGATNRVGASLYALGHGLVTPPAGGAAA</sequence>
<dbReference type="RefSeq" id="WP_092613739.1">
    <property type="nucleotide sequence ID" value="NZ_FMYF01000016.1"/>
</dbReference>
<dbReference type="EMBL" id="FMYF01000016">
    <property type="protein sequence ID" value="SDC04913.1"/>
    <property type="molecule type" value="Genomic_DNA"/>
</dbReference>
<dbReference type="CDD" id="cd06170">
    <property type="entry name" value="LuxR_C_like"/>
    <property type="match status" value="1"/>
</dbReference>
<dbReference type="STRING" id="1577474.GA0111570_1166"/>
<dbReference type="Gene3D" id="1.10.10.10">
    <property type="entry name" value="Winged helix-like DNA-binding domain superfamily/Winged helix DNA-binding domain"/>
    <property type="match status" value="1"/>
</dbReference>
<dbReference type="GO" id="GO:0003677">
    <property type="term" value="F:DNA binding"/>
    <property type="evidence" value="ECO:0007669"/>
    <property type="project" value="InterPro"/>
</dbReference>
<dbReference type="InterPro" id="IPR000792">
    <property type="entry name" value="Tscrpt_reg_LuxR_C"/>
</dbReference>
<evidence type="ECO:0000313" key="3">
    <source>
        <dbReference type="EMBL" id="SDC04913.1"/>
    </source>
</evidence>
<dbReference type="OrthoDB" id="9802066at2"/>
<dbReference type="PROSITE" id="PS51832">
    <property type="entry name" value="HD_GYP"/>
    <property type="match status" value="1"/>
</dbReference>
<dbReference type="InterPro" id="IPR052020">
    <property type="entry name" value="Cyclic_di-GMP/3'3'-cGAMP_PDE"/>
</dbReference>
<evidence type="ECO:0000313" key="4">
    <source>
        <dbReference type="Proteomes" id="UP000199086"/>
    </source>
</evidence>
<keyword evidence="4" id="KW-1185">Reference proteome</keyword>
<dbReference type="InterPro" id="IPR036388">
    <property type="entry name" value="WH-like_DNA-bd_sf"/>
</dbReference>
<feature type="domain" description="HD-GYP" evidence="2">
    <location>
        <begin position="261"/>
        <end position="457"/>
    </location>
</feature>
<dbReference type="GO" id="GO:0006355">
    <property type="term" value="P:regulation of DNA-templated transcription"/>
    <property type="evidence" value="ECO:0007669"/>
    <property type="project" value="InterPro"/>
</dbReference>
<dbReference type="SMART" id="SM00421">
    <property type="entry name" value="HTH_LUXR"/>
    <property type="match status" value="1"/>
</dbReference>
<name>A0A1G6IEV6_9ACTN</name>
<dbReference type="PRINTS" id="PR00038">
    <property type="entry name" value="HTHLUXR"/>
</dbReference>
<dbReference type="Pfam" id="PF00196">
    <property type="entry name" value="GerE"/>
    <property type="match status" value="1"/>
</dbReference>
<dbReference type="Proteomes" id="UP000199086">
    <property type="component" value="Unassembled WGS sequence"/>
</dbReference>
<dbReference type="InterPro" id="IPR016032">
    <property type="entry name" value="Sig_transdc_resp-reg_C-effctor"/>
</dbReference>
<dbReference type="PROSITE" id="PS00622">
    <property type="entry name" value="HTH_LUXR_1"/>
    <property type="match status" value="1"/>
</dbReference>
<gene>
    <name evidence="3" type="ORF">GA0111570_1166</name>
</gene>
<dbReference type="PANTHER" id="PTHR45228:SF5">
    <property type="entry name" value="CYCLIC DI-GMP PHOSPHODIESTERASE VC_1348-RELATED"/>
    <property type="match status" value="1"/>
</dbReference>
<dbReference type="InterPro" id="IPR037522">
    <property type="entry name" value="HD_GYP_dom"/>
</dbReference>
<dbReference type="Pfam" id="PF13487">
    <property type="entry name" value="HD_5"/>
    <property type="match status" value="2"/>
</dbReference>